<reference evidence="2 3" key="1">
    <citation type="journal article" date="2019" name="Genome Biol. Evol.">
        <title>Insights into the evolution of the New World diploid cottons (Gossypium, subgenus Houzingenia) based on genome sequencing.</title>
        <authorList>
            <person name="Grover C.E."/>
            <person name="Arick M.A. 2nd"/>
            <person name="Thrash A."/>
            <person name="Conover J.L."/>
            <person name="Sanders W.S."/>
            <person name="Peterson D.G."/>
            <person name="Frelichowski J.E."/>
            <person name="Scheffler J.A."/>
            <person name="Scheffler B.E."/>
            <person name="Wendel J.F."/>
        </authorList>
    </citation>
    <scope>NUCLEOTIDE SEQUENCE [LARGE SCALE GENOMIC DNA]</scope>
    <source>
        <strain evidence="2">185</strain>
        <tissue evidence="2">Leaf</tissue>
    </source>
</reference>
<organism evidence="2 3">
    <name type="scientific">Gossypium aridum</name>
    <name type="common">American cotton</name>
    <name type="synonym">Erioxylum aridum</name>
    <dbReference type="NCBI Taxonomy" id="34290"/>
    <lineage>
        <taxon>Eukaryota</taxon>
        <taxon>Viridiplantae</taxon>
        <taxon>Streptophyta</taxon>
        <taxon>Embryophyta</taxon>
        <taxon>Tracheophyta</taxon>
        <taxon>Spermatophyta</taxon>
        <taxon>Magnoliopsida</taxon>
        <taxon>eudicotyledons</taxon>
        <taxon>Gunneridae</taxon>
        <taxon>Pentapetalae</taxon>
        <taxon>rosids</taxon>
        <taxon>malvids</taxon>
        <taxon>Malvales</taxon>
        <taxon>Malvaceae</taxon>
        <taxon>Malvoideae</taxon>
        <taxon>Gossypium</taxon>
    </lineage>
</organism>
<dbReference type="AlphaFoldDB" id="A0A7J8WMN8"/>
<keyword evidence="3" id="KW-1185">Reference proteome</keyword>
<dbReference type="InterPro" id="IPR056647">
    <property type="entry name" value="DUF7745"/>
</dbReference>
<evidence type="ECO:0000313" key="3">
    <source>
        <dbReference type="Proteomes" id="UP000593577"/>
    </source>
</evidence>
<accession>A0A7J8WMN8</accession>
<dbReference type="Proteomes" id="UP000593577">
    <property type="component" value="Unassembled WGS sequence"/>
</dbReference>
<dbReference type="Pfam" id="PF24924">
    <property type="entry name" value="DUF7745"/>
    <property type="match status" value="1"/>
</dbReference>
<proteinExistence type="predicted"/>
<evidence type="ECO:0000259" key="1">
    <source>
        <dbReference type="Pfam" id="PF24924"/>
    </source>
</evidence>
<evidence type="ECO:0000313" key="2">
    <source>
        <dbReference type="EMBL" id="MBA0676328.1"/>
    </source>
</evidence>
<sequence>KLLFQALTQYWNPAYSCFTFGKVDLVPTVEEYTTLVIARGNKLTKLILELPTS</sequence>
<protein>
    <recommendedName>
        <fullName evidence="1">DUF7745 domain-containing protein</fullName>
    </recommendedName>
</protein>
<gene>
    <name evidence="2" type="ORF">Goari_017808</name>
</gene>
<comment type="caution">
    <text evidence="2">The sequence shown here is derived from an EMBL/GenBank/DDBJ whole genome shotgun (WGS) entry which is preliminary data.</text>
</comment>
<name>A0A7J8WMN8_GOSAI</name>
<feature type="domain" description="DUF7745" evidence="1">
    <location>
        <begin position="4"/>
        <end position="37"/>
    </location>
</feature>
<dbReference type="EMBL" id="JABFAA010000002">
    <property type="protein sequence ID" value="MBA0676328.1"/>
    <property type="molecule type" value="Genomic_DNA"/>
</dbReference>
<feature type="non-terminal residue" evidence="2">
    <location>
        <position position="1"/>
    </location>
</feature>